<evidence type="ECO:0000313" key="3">
    <source>
        <dbReference type="Proteomes" id="UP000446768"/>
    </source>
</evidence>
<dbReference type="Proteomes" id="UP000446768">
    <property type="component" value="Unassembled WGS sequence"/>
</dbReference>
<keyword evidence="3" id="KW-1185">Reference proteome</keyword>
<dbReference type="PROSITE" id="PS50943">
    <property type="entry name" value="HTH_CROC1"/>
    <property type="match status" value="1"/>
</dbReference>
<protein>
    <submittedName>
        <fullName evidence="2">Type II toxin-antitoxin system Y4mF family antitoxin</fullName>
    </submittedName>
</protein>
<feature type="domain" description="HTH cro/C1-type" evidence="1">
    <location>
        <begin position="20"/>
        <end position="74"/>
    </location>
</feature>
<proteinExistence type="predicted"/>
<sequence length="77" mass="8385">MPAPTPPSTLETTSQLGELVRAIRKEQGLTQLDVAGLAGMSNRFVIDLERGKETLQMQKVLDVLALLGLEVVIRKKA</sequence>
<evidence type="ECO:0000259" key="1">
    <source>
        <dbReference type="PROSITE" id="PS50943"/>
    </source>
</evidence>
<reference evidence="2 3" key="1">
    <citation type="submission" date="2019-11" db="EMBL/GenBank/DDBJ databases">
        <title>Novel species isolated from a subtropical stream in China.</title>
        <authorList>
            <person name="Lu H."/>
        </authorList>
    </citation>
    <scope>NUCLEOTIDE SEQUENCE [LARGE SCALE GENOMIC DNA]</scope>
    <source>
        <strain evidence="2 3">FT92W</strain>
    </source>
</reference>
<name>A0A7X2IMV7_9BURK</name>
<dbReference type="InterPro" id="IPR017507">
    <property type="entry name" value="Tscrpt_reg_HipB-like"/>
</dbReference>
<dbReference type="SMART" id="SM00530">
    <property type="entry name" value="HTH_XRE"/>
    <property type="match status" value="1"/>
</dbReference>
<dbReference type="NCBIfam" id="TIGR03070">
    <property type="entry name" value="couple_hipB"/>
    <property type="match status" value="1"/>
</dbReference>
<dbReference type="AlphaFoldDB" id="A0A7X2IMV7"/>
<dbReference type="EMBL" id="WKJJ01000008">
    <property type="protein sequence ID" value="MRV72957.1"/>
    <property type="molecule type" value="Genomic_DNA"/>
</dbReference>
<evidence type="ECO:0000313" key="2">
    <source>
        <dbReference type="EMBL" id="MRV72957.1"/>
    </source>
</evidence>
<accession>A0A7X2IMV7</accession>
<organism evidence="2 3">
    <name type="scientific">Pseudoduganella rivuli</name>
    <dbReference type="NCBI Taxonomy" id="2666085"/>
    <lineage>
        <taxon>Bacteria</taxon>
        <taxon>Pseudomonadati</taxon>
        <taxon>Pseudomonadota</taxon>
        <taxon>Betaproteobacteria</taxon>
        <taxon>Burkholderiales</taxon>
        <taxon>Oxalobacteraceae</taxon>
        <taxon>Telluria group</taxon>
        <taxon>Pseudoduganella</taxon>
    </lineage>
</organism>
<dbReference type="Gene3D" id="1.10.260.40">
    <property type="entry name" value="lambda repressor-like DNA-binding domains"/>
    <property type="match status" value="1"/>
</dbReference>
<dbReference type="GO" id="GO:0003677">
    <property type="term" value="F:DNA binding"/>
    <property type="evidence" value="ECO:0007669"/>
    <property type="project" value="InterPro"/>
</dbReference>
<dbReference type="RefSeq" id="WP_154375050.1">
    <property type="nucleotide sequence ID" value="NZ_WKJJ01000008.1"/>
</dbReference>
<dbReference type="InterPro" id="IPR001387">
    <property type="entry name" value="Cro/C1-type_HTH"/>
</dbReference>
<dbReference type="Pfam" id="PF01381">
    <property type="entry name" value="HTH_3"/>
    <property type="match status" value="1"/>
</dbReference>
<dbReference type="CDD" id="cd00093">
    <property type="entry name" value="HTH_XRE"/>
    <property type="match status" value="1"/>
</dbReference>
<gene>
    <name evidence="2" type="ORF">GJ700_14705</name>
</gene>
<dbReference type="SUPFAM" id="SSF47413">
    <property type="entry name" value="lambda repressor-like DNA-binding domains"/>
    <property type="match status" value="1"/>
</dbReference>
<dbReference type="InterPro" id="IPR010982">
    <property type="entry name" value="Lambda_DNA-bd_dom_sf"/>
</dbReference>
<comment type="caution">
    <text evidence="2">The sequence shown here is derived from an EMBL/GenBank/DDBJ whole genome shotgun (WGS) entry which is preliminary data.</text>
</comment>